<protein>
    <submittedName>
        <fullName evidence="2">Uncharacterized protein</fullName>
    </submittedName>
</protein>
<evidence type="ECO:0000313" key="3">
    <source>
        <dbReference type="Proteomes" id="UP000499080"/>
    </source>
</evidence>
<dbReference type="Proteomes" id="UP000499080">
    <property type="component" value="Unassembled WGS sequence"/>
</dbReference>
<dbReference type="AlphaFoldDB" id="A0A4Y2WYP5"/>
<keyword evidence="3" id="KW-1185">Reference proteome</keyword>
<accession>A0A4Y2WYP5</accession>
<dbReference type="EMBL" id="BGPR01068446">
    <property type="protein sequence ID" value="GBO42391.1"/>
    <property type="molecule type" value="Genomic_DNA"/>
</dbReference>
<sequence>MTRTTPELALLSPSSRTTPTGWHLHTTSDLARTRHIHWNRIANMESSKLEAKTLPPGHRQLYSCKASMALQIIDTSTAFTLFLKPAFFLKS</sequence>
<evidence type="ECO:0000256" key="1">
    <source>
        <dbReference type="SAM" id="MobiDB-lite"/>
    </source>
</evidence>
<feature type="compositionally biased region" description="Polar residues" evidence="1">
    <location>
        <begin position="12"/>
        <end position="24"/>
    </location>
</feature>
<proteinExistence type="predicted"/>
<gene>
    <name evidence="2" type="ORF">AVEN_212922_1</name>
</gene>
<reference evidence="2 3" key="1">
    <citation type="journal article" date="2019" name="Sci. Rep.">
        <title>Orb-weaving spider Araneus ventricosus genome elucidates the spidroin gene catalogue.</title>
        <authorList>
            <person name="Kono N."/>
            <person name="Nakamura H."/>
            <person name="Ohtoshi R."/>
            <person name="Moran D.A.P."/>
            <person name="Shinohara A."/>
            <person name="Yoshida Y."/>
            <person name="Fujiwara M."/>
            <person name="Mori M."/>
            <person name="Tomita M."/>
            <person name="Arakawa K."/>
        </authorList>
    </citation>
    <scope>NUCLEOTIDE SEQUENCE [LARGE SCALE GENOMIC DNA]</scope>
</reference>
<organism evidence="2 3">
    <name type="scientific">Araneus ventricosus</name>
    <name type="common">Orbweaver spider</name>
    <name type="synonym">Epeira ventricosa</name>
    <dbReference type="NCBI Taxonomy" id="182803"/>
    <lineage>
        <taxon>Eukaryota</taxon>
        <taxon>Metazoa</taxon>
        <taxon>Ecdysozoa</taxon>
        <taxon>Arthropoda</taxon>
        <taxon>Chelicerata</taxon>
        <taxon>Arachnida</taxon>
        <taxon>Araneae</taxon>
        <taxon>Araneomorphae</taxon>
        <taxon>Entelegynae</taxon>
        <taxon>Araneoidea</taxon>
        <taxon>Araneidae</taxon>
        <taxon>Araneus</taxon>
    </lineage>
</organism>
<evidence type="ECO:0000313" key="2">
    <source>
        <dbReference type="EMBL" id="GBO42391.1"/>
    </source>
</evidence>
<feature type="region of interest" description="Disordered" evidence="1">
    <location>
        <begin position="1"/>
        <end position="24"/>
    </location>
</feature>
<name>A0A4Y2WYP5_ARAVE</name>
<comment type="caution">
    <text evidence="2">The sequence shown here is derived from an EMBL/GenBank/DDBJ whole genome shotgun (WGS) entry which is preliminary data.</text>
</comment>